<keyword evidence="5" id="KW-0813">Transport</keyword>
<dbReference type="InterPro" id="IPR003172">
    <property type="entry name" value="ML_dom"/>
</dbReference>
<organism evidence="10 11">
    <name type="scientific">Maudiozyma exigua</name>
    <name type="common">Yeast</name>
    <name type="synonym">Kazachstania exigua</name>
    <dbReference type="NCBI Taxonomy" id="34358"/>
    <lineage>
        <taxon>Eukaryota</taxon>
        <taxon>Fungi</taxon>
        <taxon>Dikarya</taxon>
        <taxon>Ascomycota</taxon>
        <taxon>Saccharomycotina</taxon>
        <taxon>Saccharomycetes</taxon>
        <taxon>Saccharomycetales</taxon>
        <taxon>Saccharomycetaceae</taxon>
        <taxon>Maudiozyma</taxon>
    </lineage>
</organism>
<evidence type="ECO:0000256" key="7">
    <source>
        <dbReference type="ARBA" id="ARBA00023055"/>
    </source>
</evidence>
<dbReference type="EMBL" id="PUHR01000028">
    <property type="protein sequence ID" value="KAG0670061.1"/>
    <property type="molecule type" value="Genomic_DNA"/>
</dbReference>
<name>A0A9P6WCT4_MAUEX</name>
<evidence type="ECO:0000256" key="5">
    <source>
        <dbReference type="ARBA" id="ARBA00022448"/>
    </source>
</evidence>
<dbReference type="PANTHER" id="PTHR11306:SF0">
    <property type="entry name" value="PHOSPHATIDYLGLYCEROL_PHOSPHATIDYLINOSITOL TRANSFER PROTEIN"/>
    <property type="match status" value="1"/>
</dbReference>
<dbReference type="CDD" id="cd00917">
    <property type="entry name" value="PG-PI_TP"/>
    <property type="match status" value="1"/>
</dbReference>
<feature type="signal peptide" evidence="8">
    <location>
        <begin position="1"/>
        <end position="24"/>
    </location>
</feature>
<evidence type="ECO:0000259" key="9">
    <source>
        <dbReference type="SMART" id="SM00737"/>
    </source>
</evidence>
<feature type="domain" description="MD-2-related lipid-recognition" evidence="9">
    <location>
        <begin position="46"/>
        <end position="170"/>
    </location>
</feature>
<proteinExistence type="inferred from homology"/>
<protein>
    <recommendedName>
        <fullName evidence="4">Phosphatidylglycerol/phosphatidylinositol transfer protein</fullName>
    </recommendedName>
</protein>
<dbReference type="PANTHER" id="PTHR11306">
    <property type="entry name" value="NIEMANN PICK TYPE C2 PROTEIN NPC2-RELATED"/>
    <property type="match status" value="1"/>
</dbReference>
<dbReference type="InterPro" id="IPR014756">
    <property type="entry name" value="Ig_E-set"/>
</dbReference>
<dbReference type="InterPro" id="IPR039670">
    <property type="entry name" value="NPC2-like"/>
</dbReference>
<dbReference type="InterPro" id="IPR033917">
    <property type="entry name" value="ML_PG-PI_TP"/>
</dbReference>
<dbReference type="AlphaFoldDB" id="A0A9P6WCT4"/>
<evidence type="ECO:0000256" key="6">
    <source>
        <dbReference type="ARBA" id="ARBA00022729"/>
    </source>
</evidence>
<reference evidence="10 11" key="1">
    <citation type="submission" date="2020-11" db="EMBL/GenBank/DDBJ databases">
        <title>Kefir isolates.</title>
        <authorList>
            <person name="Marcisauskas S."/>
            <person name="Kim Y."/>
            <person name="Blasche S."/>
        </authorList>
    </citation>
    <scope>NUCLEOTIDE SEQUENCE [LARGE SCALE GENOMIC DNA]</scope>
    <source>
        <strain evidence="10 11">OG2</strain>
    </source>
</reference>
<comment type="subunit">
    <text evidence="3">Monomer.</text>
</comment>
<evidence type="ECO:0000313" key="10">
    <source>
        <dbReference type="EMBL" id="KAG0670061.1"/>
    </source>
</evidence>
<keyword evidence="7" id="KW-0445">Lipid transport</keyword>
<keyword evidence="11" id="KW-1185">Reference proteome</keyword>
<evidence type="ECO:0000256" key="8">
    <source>
        <dbReference type="SAM" id="SignalP"/>
    </source>
</evidence>
<evidence type="ECO:0000313" key="11">
    <source>
        <dbReference type="Proteomes" id="UP000750334"/>
    </source>
</evidence>
<dbReference type="SMART" id="SM00737">
    <property type="entry name" value="ML"/>
    <property type="match status" value="1"/>
</dbReference>
<keyword evidence="6 8" id="KW-0732">Signal</keyword>
<evidence type="ECO:0000256" key="1">
    <source>
        <dbReference type="ARBA" id="ARBA00002053"/>
    </source>
</evidence>
<dbReference type="GO" id="GO:0032366">
    <property type="term" value="P:intracellular sterol transport"/>
    <property type="evidence" value="ECO:0007669"/>
    <property type="project" value="InterPro"/>
</dbReference>
<dbReference type="InterPro" id="IPR036846">
    <property type="entry name" value="GM2-AP_sf"/>
</dbReference>
<evidence type="ECO:0000256" key="2">
    <source>
        <dbReference type="ARBA" id="ARBA00006370"/>
    </source>
</evidence>
<evidence type="ECO:0000256" key="4">
    <source>
        <dbReference type="ARBA" id="ARBA00016056"/>
    </source>
</evidence>
<feature type="chain" id="PRO_5040400657" description="Phosphatidylglycerol/phosphatidylinositol transfer protein" evidence="8">
    <location>
        <begin position="25"/>
        <end position="175"/>
    </location>
</feature>
<dbReference type="SUPFAM" id="SSF81296">
    <property type="entry name" value="E set domains"/>
    <property type="match status" value="1"/>
</dbReference>
<dbReference type="GO" id="GO:0032934">
    <property type="term" value="F:sterol binding"/>
    <property type="evidence" value="ECO:0007669"/>
    <property type="project" value="InterPro"/>
</dbReference>
<evidence type="ECO:0000256" key="3">
    <source>
        <dbReference type="ARBA" id="ARBA00011245"/>
    </source>
</evidence>
<gene>
    <name evidence="10" type="primary">NPC2</name>
    <name evidence="10" type="ORF">C6P45_002856</name>
</gene>
<dbReference type="OrthoDB" id="6409159at2759"/>
<dbReference type="Gene3D" id="2.70.220.10">
    <property type="entry name" value="Ganglioside GM2 activator"/>
    <property type="match status" value="1"/>
</dbReference>
<comment type="caution">
    <text evidence="10">The sequence shown here is derived from an EMBL/GenBank/DDBJ whole genome shotgun (WGS) entry which is preliminary data.</text>
</comment>
<sequence length="175" mass="19313">MLVVRNLLLPVVTILFYTFTFAHASVVFEAQAVPGTTKPVKGDSPLLLCDLEEKQYLDISSIMLTPNPPERGTDLVIAAKGEVKKLIKEGAYVDVEVRLGYIKLLTQTFDLCEVLEENDVNGLTCPVKPGIYDLKKTVTIPEEVPPGKYTILARAYTVDDELLTCITGEVIFPLL</sequence>
<dbReference type="Pfam" id="PF02221">
    <property type="entry name" value="E1_DerP2_DerF2"/>
    <property type="match status" value="1"/>
</dbReference>
<comment type="function">
    <text evidence="1">Catalyzes the intermembrane transfer of phosphatidylglycerol and phosphatidylinositol.</text>
</comment>
<dbReference type="Proteomes" id="UP000750334">
    <property type="component" value="Unassembled WGS sequence"/>
</dbReference>
<comment type="similarity">
    <text evidence="2">Belongs to the NPC2 family.</text>
</comment>
<accession>A0A9P6WCT4</accession>